<keyword evidence="1" id="KW-0813">Transport</keyword>
<protein>
    <submittedName>
        <fullName evidence="5">ABC transporter related protein</fullName>
    </submittedName>
</protein>
<organism evidence="5 6">
    <name type="scientific">Thermodesulfatator indicus (strain DSM 15286 / JCM 11887 / CIR29812)</name>
    <dbReference type="NCBI Taxonomy" id="667014"/>
    <lineage>
        <taxon>Bacteria</taxon>
        <taxon>Pseudomonadati</taxon>
        <taxon>Thermodesulfobacteriota</taxon>
        <taxon>Thermodesulfobacteria</taxon>
        <taxon>Thermodesulfobacteriales</taxon>
        <taxon>Thermodesulfatatoraceae</taxon>
        <taxon>Thermodesulfatator</taxon>
    </lineage>
</organism>
<dbReference type="RefSeq" id="WP_013908248.1">
    <property type="nucleotide sequence ID" value="NC_015681.1"/>
</dbReference>
<reference evidence="5 6" key="2">
    <citation type="journal article" date="2012" name="Stand. Genomic Sci.">
        <title>Complete genome sequence of the thermophilic sulfate-reducing ocean bacterium Thermodesulfatator indicus type strain (CIR29812(T)).</title>
        <authorList>
            <person name="Anderson I."/>
            <person name="Saunders E."/>
            <person name="Lapidus A."/>
            <person name="Nolan M."/>
            <person name="Lucas S."/>
            <person name="Tice H."/>
            <person name="Del Rio T.G."/>
            <person name="Cheng J.F."/>
            <person name="Han C."/>
            <person name="Tapia R."/>
            <person name="Goodwin L.A."/>
            <person name="Pitluck S."/>
            <person name="Liolios K."/>
            <person name="Mavromatis K."/>
            <person name="Pagani I."/>
            <person name="Ivanova N."/>
            <person name="Mikhailova N."/>
            <person name="Pati A."/>
            <person name="Chen A."/>
            <person name="Palaniappan K."/>
            <person name="Land M."/>
            <person name="Hauser L."/>
            <person name="Jeffries C.D."/>
            <person name="Chang Y.J."/>
            <person name="Brambilla E.M."/>
            <person name="Rohde M."/>
            <person name="Spring S."/>
            <person name="Goker M."/>
            <person name="Detter J.C."/>
            <person name="Woyke T."/>
            <person name="Bristow J."/>
            <person name="Eisen J.A."/>
            <person name="Markowitz V."/>
            <person name="Hugenholtz P."/>
            <person name="Kyrpides N.C."/>
            <person name="Klenk H.P."/>
        </authorList>
    </citation>
    <scope>NUCLEOTIDE SEQUENCE [LARGE SCALE GENOMIC DNA]</scope>
    <source>
        <strain evidence="6">DSM 15286 / JCM 11887 / CIR29812</strain>
    </source>
</reference>
<evidence type="ECO:0000256" key="1">
    <source>
        <dbReference type="ARBA" id="ARBA00022448"/>
    </source>
</evidence>
<accession>F8AB50</accession>
<dbReference type="InParanoid" id="F8AB50"/>
<dbReference type="PROSITE" id="PS00211">
    <property type="entry name" value="ABC_TRANSPORTER_1"/>
    <property type="match status" value="1"/>
</dbReference>
<dbReference type="EMBL" id="CP002683">
    <property type="protein sequence ID" value="AEH45506.1"/>
    <property type="molecule type" value="Genomic_DNA"/>
</dbReference>
<proteinExistence type="predicted"/>
<dbReference type="KEGG" id="tid:Thein_1646"/>
<keyword evidence="2" id="KW-0547">Nucleotide-binding</keyword>
<dbReference type="STRING" id="667014.Thein_1646"/>
<dbReference type="InterPro" id="IPR003439">
    <property type="entry name" value="ABC_transporter-like_ATP-bd"/>
</dbReference>
<dbReference type="eggNOG" id="COG3842">
    <property type="taxonomic scope" value="Bacteria"/>
</dbReference>
<dbReference type="InterPro" id="IPR027417">
    <property type="entry name" value="P-loop_NTPase"/>
</dbReference>
<keyword evidence="3" id="KW-0067">ATP-binding</keyword>
<dbReference type="InterPro" id="IPR003593">
    <property type="entry name" value="AAA+_ATPase"/>
</dbReference>
<keyword evidence="6" id="KW-1185">Reference proteome</keyword>
<dbReference type="Proteomes" id="UP000006793">
    <property type="component" value="Chromosome"/>
</dbReference>
<name>F8AB50_THEID</name>
<dbReference type="HOGENOM" id="CLU_000604_1_22_0"/>
<evidence type="ECO:0000313" key="5">
    <source>
        <dbReference type="EMBL" id="AEH45506.1"/>
    </source>
</evidence>
<dbReference type="GO" id="GO:0016887">
    <property type="term" value="F:ATP hydrolysis activity"/>
    <property type="evidence" value="ECO:0007669"/>
    <property type="project" value="InterPro"/>
</dbReference>
<dbReference type="PaxDb" id="667014-Thein_1646"/>
<evidence type="ECO:0000256" key="3">
    <source>
        <dbReference type="ARBA" id="ARBA00022840"/>
    </source>
</evidence>
<dbReference type="Gene3D" id="3.40.50.300">
    <property type="entry name" value="P-loop containing nucleotide triphosphate hydrolases"/>
    <property type="match status" value="1"/>
</dbReference>
<dbReference type="AlphaFoldDB" id="F8AB50"/>
<feature type="domain" description="ABC transporter" evidence="4">
    <location>
        <begin position="1"/>
        <end position="227"/>
    </location>
</feature>
<evidence type="ECO:0000256" key="2">
    <source>
        <dbReference type="ARBA" id="ARBA00022741"/>
    </source>
</evidence>
<dbReference type="InterPro" id="IPR050093">
    <property type="entry name" value="ABC_SmlMolc_Importer"/>
</dbReference>
<dbReference type="GO" id="GO:0005524">
    <property type="term" value="F:ATP binding"/>
    <property type="evidence" value="ECO:0007669"/>
    <property type="project" value="UniProtKB-KW"/>
</dbReference>
<gene>
    <name evidence="5" type="ordered locus">Thein_1646</name>
</gene>
<dbReference type="OrthoDB" id="9802264at2"/>
<dbReference type="InterPro" id="IPR017871">
    <property type="entry name" value="ABC_transporter-like_CS"/>
</dbReference>
<dbReference type="PANTHER" id="PTHR42781">
    <property type="entry name" value="SPERMIDINE/PUTRESCINE IMPORT ATP-BINDING PROTEIN POTA"/>
    <property type="match status" value="1"/>
</dbReference>
<evidence type="ECO:0000313" key="6">
    <source>
        <dbReference type="Proteomes" id="UP000006793"/>
    </source>
</evidence>
<sequence>MLKVDVKKKYPSFELKAQFTINPRSYSILLGPSGAGKSLTLRLIAGFELPDQGKIIYNEKDLTPLPPEDRPVVYLPQSLGLFPHMTVRQNLEYPFRCKRKQPNNFFIKDIVKEFGLEKLIDKKPRVLSGGEKQRVALARAILSTPEIFLLDEPLSSLDFDLKVKLVKFLKKIHEKFKLTILHVTYDPFEAISLGEKILVIEKGKIRAPQDSKTLKEFFNLMNNLEKYMESR</sequence>
<reference evidence="6" key="1">
    <citation type="submission" date="2011-04" db="EMBL/GenBank/DDBJ databases">
        <title>The complete genome of Thermodesulfatator indicus DSM 15286.</title>
        <authorList>
            <person name="Lucas S."/>
            <person name="Copeland A."/>
            <person name="Lapidus A."/>
            <person name="Bruce D."/>
            <person name="Goodwin L."/>
            <person name="Pitluck S."/>
            <person name="Peters L."/>
            <person name="Kyrpides N."/>
            <person name="Mavromatis K."/>
            <person name="Pagani I."/>
            <person name="Ivanova N."/>
            <person name="Saunders L."/>
            <person name="Detter J.C."/>
            <person name="Tapia R."/>
            <person name="Han C."/>
            <person name="Land M."/>
            <person name="Hauser L."/>
            <person name="Markowitz V."/>
            <person name="Cheng J.-F."/>
            <person name="Hugenholtz P."/>
            <person name="Woyke T."/>
            <person name="Wu D."/>
            <person name="Spring S."/>
            <person name="Schroeder M."/>
            <person name="Brambilla E."/>
            <person name="Klenk H.-P."/>
            <person name="Eisen J.A."/>
        </authorList>
    </citation>
    <scope>NUCLEOTIDE SEQUENCE [LARGE SCALE GENOMIC DNA]</scope>
    <source>
        <strain evidence="6">DSM 15286 / JCM 11887 / CIR29812</strain>
    </source>
</reference>
<dbReference type="Pfam" id="PF00005">
    <property type="entry name" value="ABC_tran"/>
    <property type="match status" value="1"/>
</dbReference>
<dbReference type="SUPFAM" id="SSF52540">
    <property type="entry name" value="P-loop containing nucleoside triphosphate hydrolases"/>
    <property type="match status" value="1"/>
</dbReference>
<dbReference type="SMART" id="SM00382">
    <property type="entry name" value="AAA"/>
    <property type="match status" value="1"/>
</dbReference>
<dbReference type="PANTHER" id="PTHR42781:SF4">
    <property type="entry name" value="SPERMIDINE_PUTRESCINE IMPORT ATP-BINDING PROTEIN POTA"/>
    <property type="match status" value="1"/>
</dbReference>
<dbReference type="PROSITE" id="PS50893">
    <property type="entry name" value="ABC_TRANSPORTER_2"/>
    <property type="match status" value="1"/>
</dbReference>
<evidence type="ECO:0000259" key="4">
    <source>
        <dbReference type="PROSITE" id="PS50893"/>
    </source>
</evidence>